<evidence type="ECO:0000313" key="11">
    <source>
        <dbReference type="Proteomes" id="UP000026961"/>
    </source>
</evidence>
<dbReference type="STRING" id="40148.A0A0E0B175"/>
<keyword evidence="7" id="KW-1133">Transmembrane helix</keyword>
<dbReference type="InterPro" id="IPR003591">
    <property type="entry name" value="Leu-rich_rpt_typical-subtyp"/>
</dbReference>
<dbReference type="Gene3D" id="1.10.8.430">
    <property type="entry name" value="Helical domain of apoptotic protease-activating factors"/>
    <property type="match status" value="1"/>
</dbReference>
<dbReference type="Pfam" id="PF00931">
    <property type="entry name" value="NB-ARC"/>
    <property type="match status" value="1"/>
</dbReference>
<dbReference type="InterPro" id="IPR055414">
    <property type="entry name" value="LRR_R13L4/SHOC2-like"/>
</dbReference>
<protein>
    <submittedName>
        <fullName evidence="10">Uncharacterized protein</fullName>
    </submittedName>
</protein>
<dbReference type="InterPro" id="IPR042197">
    <property type="entry name" value="Apaf_helical"/>
</dbReference>
<feature type="domain" description="Disease resistance R13L4/SHOC-2-like LRR" evidence="9">
    <location>
        <begin position="529"/>
        <end position="846"/>
    </location>
</feature>
<evidence type="ECO:0000256" key="2">
    <source>
        <dbReference type="ARBA" id="ARBA00022614"/>
    </source>
</evidence>
<organism evidence="10">
    <name type="scientific">Oryza glumipatula</name>
    <dbReference type="NCBI Taxonomy" id="40148"/>
    <lineage>
        <taxon>Eukaryota</taxon>
        <taxon>Viridiplantae</taxon>
        <taxon>Streptophyta</taxon>
        <taxon>Embryophyta</taxon>
        <taxon>Tracheophyta</taxon>
        <taxon>Spermatophyta</taxon>
        <taxon>Magnoliopsida</taxon>
        <taxon>Liliopsida</taxon>
        <taxon>Poales</taxon>
        <taxon>Poaceae</taxon>
        <taxon>BOP clade</taxon>
        <taxon>Oryzoideae</taxon>
        <taxon>Oryzeae</taxon>
        <taxon>Oryzinae</taxon>
        <taxon>Oryza</taxon>
    </lineage>
</organism>
<evidence type="ECO:0000256" key="6">
    <source>
        <dbReference type="SAM" id="Coils"/>
    </source>
</evidence>
<dbReference type="PANTHER" id="PTHR33463">
    <property type="entry name" value="NB-ARC DOMAIN-CONTAINING PROTEIN-RELATED"/>
    <property type="match status" value="1"/>
</dbReference>
<dbReference type="Pfam" id="PF23598">
    <property type="entry name" value="LRR_14"/>
    <property type="match status" value="1"/>
</dbReference>
<keyword evidence="7" id="KW-0472">Membrane</keyword>
<dbReference type="FunFam" id="1.10.8.430:FF:000003">
    <property type="entry name" value="Probable disease resistance protein At5g66910"/>
    <property type="match status" value="1"/>
</dbReference>
<dbReference type="SMART" id="SM00369">
    <property type="entry name" value="LRR_TYP"/>
    <property type="match status" value="3"/>
</dbReference>
<dbReference type="Gramene" id="OGLUM09G05690.1">
    <property type="protein sequence ID" value="OGLUM09G05690.1"/>
    <property type="gene ID" value="OGLUM09G05690"/>
</dbReference>
<accession>A0A0E0B175</accession>
<dbReference type="EnsemblPlants" id="OGLUM09G05690.1">
    <property type="protein sequence ID" value="OGLUM09G05690.1"/>
    <property type="gene ID" value="OGLUM09G05690"/>
</dbReference>
<feature type="coiled-coil region" evidence="6">
    <location>
        <begin position="43"/>
        <end position="95"/>
    </location>
</feature>
<dbReference type="GO" id="GO:0009626">
    <property type="term" value="P:plant-type hypersensitive response"/>
    <property type="evidence" value="ECO:0007669"/>
    <property type="project" value="UniProtKB-ARBA"/>
</dbReference>
<evidence type="ECO:0000313" key="10">
    <source>
        <dbReference type="EnsemblPlants" id="OGLUM09G05690.1"/>
    </source>
</evidence>
<dbReference type="GO" id="GO:0005524">
    <property type="term" value="F:ATP binding"/>
    <property type="evidence" value="ECO:0007669"/>
    <property type="project" value="UniProtKB-KW"/>
</dbReference>
<name>A0A0E0B175_9ORYZ</name>
<keyword evidence="2" id="KW-0433">Leucine-rich repeat</keyword>
<keyword evidence="6" id="KW-0175">Coiled coil</keyword>
<dbReference type="PRINTS" id="PR00364">
    <property type="entry name" value="DISEASERSIST"/>
</dbReference>
<evidence type="ECO:0000256" key="3">
    <source>
        <dbReference type="ARBA" id="ARBA00022737"/>
    </source>
</evidence>
<keyword evidence="4" id="KW-0611">Plant defense</keyword>
<dbReference type="InterPro" id="IPR050905">
    <property type="entry name" value="Plant_NBS-LRR"/>
</dbReference>
<dbReference type="AlphaFoldDB" id="A0A0E0B175"/>
<evidence type="ECO:0000256" key="5">
    <source>
        <dbReference type="ARBA" id="ARBA00022840"/>
    </source>
</evidence>
<dbReference type="GO" id="GO:0002758">
    <property type="term" value="P:innate immune response-activating signaling pathway"/>
    <property type="evidence" value="ECO:0007669"/>
    <property type="project" value="UniProtKB-ARBA"/>
</dbReference>
<comment type="similarity">
    <text evidence="1">Belongs to the disease resistance NB-LRR family.</text>
</comment>
<reference evidence="10" key="2">
    <citation type="submission" date="2018-05" db="EMBL/GenBank/DDBJ databases">
        <title>OgluRS3 (Oryza glumaepatula Reference Sequence Version 3).</title>
        <authorList>
            <person name="Zhang J."/>
            <person name="Kudrna D."/>
            <person name="Lee S."/>
            <person name="Talag J."/>
            <person name="Welchert J."/>
            <person name="Wing R.A."/>
        </authorList>
    </citation>
    <scope>NUCLEOTIDE SEQUENCE [LARGE SCALE GENOMIC DNA]</scope>
</reference>
<proteinExistence type="inferred from homology"/>
<evidence type="ECO:0000259" key="9">
    <source>
        <dbReference type="Pfam" id="PF23598"/>
    </source>
</evidence>
<dbReference type="Gene3D" id="3.40.50.300">
    <property type="entry name" value="P-loop containing nucleotide triphosphate hydrolases"/>
    <property type="match status" value="1"/>
</dbReference>
<dbReference type="InterPro" id="IPR032675">
    <property type="entry name" value="LRR_dom_sf"/>
</dbReference>
<evidence type="ECO:0000259" key="8">
    <source>
        <dbReference type="Pfam" id="PF00931"/>
    </source>
</evidence>
<keyword evidence="3" id="KW-0677">Repeat</keyword>
<dbReference type="SUPFAM" id="SSF52058">
    <property type="entry name" value="L domain-like"/>
    <property type="match status" value="1"/>
</dbReference>
<dbReference type="FunFam" id="1.10.10.10:FF:000322">
    <property type="entry name" value="Probable disease resistance protein At1g63360"/>
    <property type="match status" value="1"/>
</dbReference>
<keyword evidence="7" id="KW-0812">Transmembrane</keyword>
<dbReference type="Proteomes" id="UP000026961">
    <property type="component" value="Chromosome 9"/>
</dbReference>
<evidence type="ECO:0000256" key="7">
    <source>
        <dbReference type="SAM" id="Phobius"/>
    </source>
</evidence>
<keyword evidence="5" id="KW-0547">Nucleotide-binding</keyword>
<dbReference type="FunFam" id="3.40.50.300:FF:001091">
    <property type="entry name" value="Probable disease resistance protein At1g61300"/>
    <property type="match status" value="1"/>
</dbReference>
<feature type="transmembrane region" description="Helical" evidence="7">
    <location>
        <begin position="1006"/>
        <end position="1026"/>
    </location>
</feature>
<sequence length="1029" mass="117961">MVSVTHVAASASTMMCRAGQWLLPHLAYPFKTAQNVDKLTKFRRKLQALKDDNEVRIKNAERKQKICPNIVSEWMEEARQAIDEADEIKAEYDSRTLCFHRLPPNFNVTRSYGISSRATKKLVKLNQVYNSGDHFDEDDFPDKPPANVERRYIGTSVIGMEHYLDKALGYLRKRDIPVLGIWGMGGVGKTTLLKLINNEFLGAVDGLHFDLVICITASRDCKPENLQINLLEKLGLELRMDTGRESRRAAIFDYLWNKNFLLLLDDLWGKISLEDIGVPPPGRDKIHKVVLATRSEQVCAEMEAKTTIKVECLPQDDAWKLFLHNVTEATINLDMRIQRLAKEVCNRCKGLPLALVSVGKSMSIRRQWQEWEAALRSINRSYQLLENSRRNSDNAILATLKLTYDNLSSDQLKQCFLACVLWPQDYSIWNIDLVNCWIGLGLIPIGKAICQSHNDGYSVIGQLKSVCLLEEGDMRQTEVRLHDTIREMALWITSEENWIVKAGNSVKNVTDVERWASATRISLMCNFIESLPSELPSCPKLSVLVLQQNFHFSEILPSFFQSMSALKYLDLSWTQFEYLPRDICSLVNLQYLNLADSHIASLPEKFGDLKQLRILNLSFTNHLRNIPYGVISRLSMLKVFYLYQSKYAGFEKEFDGSCANGKQTKEFSLKELERFENGLALGITVKTSRALKKLSKLQNINVHNLGVEQLEGESSVSLKLKSSMSVVNFKMCLNIETLSIEYVDDSYPEKAIPYLEYLTFWRLPKLSKVSFGEDLLYIRMLNIVENNGLVDLTWIVKLPYLEHLDLSFCSMLKCIIAETDDGEESEIMADNNRVHAFPRLRILQLNYLPNLEIFSRLKLDSPCLEYMDVFGCPLLQEFPLQATFEGITHLKRIRGEEQWWSKLQWDCNKTFDHYKGFFKVFDKNLETFEPTLGTNPFIVSNSSFFAHRRPMMRTAIQFSSYISLLLGGQTSNYTGETSETGSRNLEAHSCRRYKMGIASVIRSCCIFLIGLCLLWYSASVFFHYALAKK</sequence>
<evidence type="ECO:0000256" key="1">
    <source>
        <dbReference type="ARBA" id="ARBA00008894"/>
    </source>
</evidence>
<keyword evidence="5" id="KW-0067">ATP-binding</keyword>
<dbReference type="InterPro" id="IPR002182">
    <property type="entry name" value="NB-ARC"/>
</dbReference>
<dbReference type="GO" id="GO:0043531">
    <property type="term" value="F:ADP binding"/>
    <property type="evidence" value="ECO:0007669"/>
    <property type="project" value="InterPro"/>
</dbReference>
<feature type="domain" description="NB-ARC" evidence="8">
    <location>
        <begin position="162"/>
        <end position="330"/>
    </location>
</feature>
<dbReference type="HOGENOM" id="CLU_000427_4_0_1"/>
<dbReference type="GO" id="GO:0042742">
    <property type="term" value="P:defense response to bacterium"/>
    <property type="evidence" value="ECO:0007669"/>
    <property type="project" value="UniProtKB-ARBA"/>
</dbReference>
<evidence type="ECO:0000256" key="4">
    <source>
        <dbReference type="ARBA" id="ARBA00022821"/>
    </source>
</evidence>
<dbReference type="InterPro" id="IPR027417">
    <property type="entry name" value="P-loop_NTPase"/>
</dbReference>
<keyword evidence="11" id="KW-1185">Reference proteome</keyword>
<dbReference type="SUPFAM" id="SSF52540">
    <property type="entry name" value="P-loop containing nucleoside triphosphate hydrolases"/>
    <property type="match status" value="1"/>
</dbReference>
<reference evidence="10" key="1">
    <citation type="submission" date="2015-04" db="UniProtKB">
        <authorList>
            <consortium name="EnsemblPlants"/>
        </authorList>
    </citation>
    <scope>IDENTIFICATION</scope>
</reference>
<dbReference type="eggNOG" id="KOG4658">
    <property type="taxonomic scope" value="Eukaryota"/>
</dbReference>
<dbReference type="Gene3D" id="3.80.10.10">
    <property type="entry name" value="Ribonuclease Inhibitor"/>
    <property type="match status" value="2"/>
</dbReference>